<dbReference type="Pfam" id="PF10294">
    <property type="entry name" value="Methyltransf_16"/>
    <property type="match status" value="1"/>
</dbReference>
<comment type="similarity">
    <text evidence="5">Belongs to the class I-like SAM-binding methyltransferase superfamily. EFM7 family.</text>
</comment>
<proteinExistence type="inferred from homology"/>
<dbReference type="EMBL" id="LCZI01001338">
    <property type="protein sequence ID" value="KKZ61179.1"/>
    <property type="molecule type" value="Genomic_DNA"/>
</dbReference>
<dbReference type="GO" id="GO:0000183">
    <property type="term" value="P:rDNA heterochromatin formation"/>
    <property type="evidence" value="ECO:0007669"/>
    <property type="project" value="EnsemblFungi"/>
</dbReference>
<dbReference type="VEuPathDB" id="FungiDB:EMCG_04228"/>
<dbReference type="GO" id="GO:0016279">
    <property type="term" value="F:protein-lysine N-methyltransferase activity"/>
    <property type="evidence" value="ECO:0007669"/>
    <property type="project" value="UniProtKB-UniRule"/>
</dbReference>
<name>A0A0G2IZ66_9EURO</name>
<reference evidence="8" key="1">
    <citation type="journal article" date="2015" name="PLoS Genet.">
        <title>The dynamic genome and transcriptome of the human fungal pathogen Blastomyces and close relative Emmonsia.</title>
        <authorList>
            <person name="Munoz J.F."/>
            <person name="Gauthier G.M."/>
            <person name="Desjardins C.A."/>
            <person name="Gallo J.E."/>
            <person name="Holder J."/>
            <person name="Sullivan T.D."/>
            <person name="Marty A.J."/>
            <person name="Carmen J.C."/>
            <person name="Chen Z."/>
            <person name="Ding L."/>
            <person name="Gujja S."/>
            <person name="Magrini V."/>
            <person name="Misas E."/>
            <person name="Mitreva M."/>
            <person name="Priest M."/>
            <person name="Saif S."/>
            <person name="Whiston E.A."/>
            <person name="Young S."/>
            <person name="Zeng Q."/>
            <person name="Goldman W.E."/>
            <person name="Mardis E.R."/>
            <person name="Taylor J.W."/>
            <person name="McEwen J.G."/>
            <person name="Clay O.K."/>
            <person name="Klein B.S."/>
            <person name="Cuomo C.A."/>
        </authorList>
    </citation>
    <scope>NUCLEOTIDE SEQUENCE [LARGE SCALE GENOMIC DNA]</scope>
    <source>
        <strain evidence="8">UAMH 3008</strain>
    </source>
</reference>
<evidence type="ECO:0000256" key="2">
    <source>
        <dbReference type="ARBA" id="ARBA00022603"/>
    </source>
</evidence>
<dbReference type="GO" id="GO:0005737">
    <property type="term" value="C:cytoplasm"/>
    <property type="evidence" value="ECO:0007669"/>
    <property type="project" value="UniProtKB-SubCell"/>
</dbReference>
<feature type="binding site" evidence="5">
    <location>
        <position position="210"/>
    </location>
    <ligand>
        <name>S-adenosyl-L-methionine</name>
        <dbReference type="ChEBI" id="CHEBI:59789"/>
    </ligand>
</feature>
<keyword evidence="2 5" id="KW-0489">Methyltransferase</keyword>
<feature type="binding site" evidence="5">
    <location>
        <begin position="111"/>
        <end position="113"/>
    </location>
    <ligand>
        <name>S-adenosyl-L-methionine</name>
        <dbReference type="ChEBI" id="CHEBI:59789"/>
    </ligand>
</feature>
<evidence type="ECO:0000256" key="3">
    <source>
        <dbReference type="ARBA" id="ARBA00022679"/>
    </source>
</evidence>
<gene>
    <name evidence="5" type="primary">EFM7</name>
    <name evidence="7" type="ORF">EMCG_04228</name>
</gene>
<feature type="region of interest" description="Disordered" evidence="6">
    <location>
        <begin position="1"/>
        <end position="24"/>
    </location>
</feature>
<dbReference type="SUPFAM" id="SSF53335">
    <property type="entry name" value="S-adenosyl-L-methionine-dependent methyltransferases"/>
    <property type="match status" value="1"/>
</dbReference>
<dbReference type="AlphaFoldDB" id="A0A0G2IZ66"/>
<evidence type="ECO:0000256" key="6">
    <source>
        <dbReference type="SAM" id="MobiDB-lite"/>
    </source>
</evidence>
<feature type="binding site" evidence="5">
    <location>
        <position position="133"/>
    </location>
    <ligand>
        <name>S-adenosyl-L-methionine</name>
        <dbReference type="ChEBI" id="CHEBI:59789"/>
    </ligand>
</feature>
<dbReference type="OrthoDB" id="46564at2759"/>
<keyword evidence="4 5" id="KW-0949">S-adenosyl-L-methionine</keyword>
<dbReference type="Proteomes" id="UP000034164">
    <property type="component" value="Unassembled WGS sequence"/>
</dbReference>
<dbReference type="InterPro" id="IPR025784">
    <property type="entry name" value="EFM7"/>
</dbReference>
<dbReference type="PANTHER" id="PTHR14614">
    <property type="entry name" value="HEPATOCELLULAR CARCINOMA-ASSOCIATED ANTIGEN"/>
    <property type="match status" value="1"/>
</dbReference>
<dbReference type="PANTHER" id="PTHR14614:SF10">
    <property type="entry name" value="PROTEIN N-TERMINAL AND LYSINE N-METHYLTRANSFERASE EFM7"/>
    <property type="match status" value="1"/>
</dbReference>
<protein>
    <recommendedName>
        <fullName evidence="5">Protein N-terminal and lysine N-methyltransferase EFM7</fullName>
        <ecNumber evidence="5">2.1.1.-</ecNumber>
    </recommendedName>
    <alternativeName>
        <fullName evidence="5">Elongation factor methyltransferase 7</fullName>
    </alternativeName>
</protein>
<accession>A0A0G2IZ66</accession>
<dbReference type="PROSITE" id="PS51560">
    <property type="entry name" value="SAM_MT_NNT1"/>
    <property type="match status" value="1"/>
</dbReference>
<keyword evidence="1 5" id="KW-0963">Cytoplasm</keyword>
<evidence type="ECO:0000256" key="5">
    <source>
        <dbReference type="HAMAP-Rule" id="MF_03223"/>
    </source>
</evidence>
<dbReference type="Gene3D" id="3.40.50.150">
    <property type="entry name" value="Vaccinia Virus protein VP39"/>
    <property type="match status" value="1"/>
</dbReference>
<keyword evidence="3 5" id="KW-0808">Transferase</keyword>
<evidence type="ECO:0000256" key="4">
    <source>
        <dbReference type="ARBA" id="ARBA00022691"/>
    </source>
</evidence>
<comment type="subcellular location">
    <subcellularLocation>
        <location evidence="5">Cytoplasm</location>
    </subcellularLocation>
</comment>
<sequence>MDSKSDNEADTEFGSLFQDPEGFLPPAKEATFEEYTMRSGQTLKLRLVGKSGFPTHPHTNYFHPRNLFTIYPANRFPIEGFLLWNAGKTSAEYLEGRAREWVEGKDILELGAGAGLPSLVCAILGARRAVVTDYPDFDLVENMRINAQACESLLSLGRADGSQNLSSSPSPLRVEGFKWGADPETVLRHLPEDAGVGADGRRGFDLLILADVIYNHPQHGELIASVKQTLKKTRDAVAFVVFTPYQPWLFEKIVAFFPRAEESGFVVTKVFERMTEKVMFEEDPGDEKLRRTVFGYELRWKEEELDKQ</sequence>
<organism evidence="7 8">
    <name type="scientific">[Emmonsia] crescens</name>
    <dbReference type="NCBI Taxonomy" id="73230"/>
    <lineage>
        <taxon>Eukaryota</taxon>
        <taxon>Fungi</taxon>
        <taxon>Dikarya</taxon>
        <taxon>Ascomycota</taxon>
        <taxon>Pezizomycotina</taxon>
        <taxon>Eurotiomycetes</taxon>
        <taxon>Eurotiomycetidae</taxon>
        <taxon>Onygenales</taxon>
        <taxon>Ajellomycetaceae</taxon>
        <taxon>Emergomyces</taxon>
    </lineage>
</organism>
<comment type="function">
    <text evidence="5">S-adenosyl-L-methionine-dependent protein methyltransferase that trimethylates the N-terminal glycine 'Gly-2' of elongation factor 1-alpha, before also catalyzing the mono- and dimethylation of 'Lys-3'.</text>
</comment>
<dbReference type="EC" id="2.1.1.-" evidence="5"/>
<comment type="caution">
    <text evidence="7">The sequence shown here is derived from an EMBL/GenBank/DDBJ whole genome shotgun (WGS) entry which is preliminary data.</text>
</comment>
<evidence type="ECO:0000313" key="7">
    <source>
        <dbReference type="EMBL" id="KKZ61179.1"/>
    </source>
</evidence>
<dbReference type="GO" id="GO:0071885">
    <property type="term" value="F:N-terminal protein N-methyltransferase activity"/>
    <property type="evidence" value="ECO:0007669"/>
    <property type="project" value="UniProtKB-UniRule"/>
</dbReference>
<feature type="binding site" evidence="5">
    <location>
        <position position="179"/>
    </location>
    <ligand>
        <name>S-adenosyl-L-methionine</name>
        <dbReference type="ChEBI" id="CHEBI:59789"/>
    </ligand>
</feature>
<dbReference type="HAMAP" id="MF_03223">
    <property type="entry name" value="Methyltr_EFM7"/>
    <property type="match status" value="1"/>
</dbReference>
<dbReference type="GO" id="GO:0032259">
    <property type="term" value="P:methylation"/>
    <property type="evidence" value="ECO:0007669"/>
    <property type="project" value="UniProtKB-KW"/>
</dbReference>
<dbReference type="InterPro" id="IPR029063">
    <property type="entry name" value="SAM-dependent_MTases_sf"/>
</dbReference>
<feature type="binding site" evidence="5">
    <location>
        <position position="84"/>
    </location>
    <ligand>
        <name>S-adenosyl-L-methionine</name>
        <dbReference type="ChEBI" id="CHEBI:59789"/>
    </ligand>
</feature>
<evidence type="ECO:0000256" key="1">
    <source>
        <dbReference type="ARBA" id="ARBA00022490"/>
    </source>
</evidence>
<dbReference type="InterPro" id="IPR019410">
    <property type="entry name" value="Methyltransf_16"/>
</dbReference>
<evidence type="ECO:0000313" key="8">
    <source>
        <dbReference type="Proteomes" id="UP000034164"/>
    </source>
</evidence>